<dbReference type="InterPro" id="IPR037055">
    <property type="entry name" value="MHC_I-like_Ag-recog_sf"/>
</dbReference>
<keyword evidence="1" id="KW-0325">Glycoprotein</keyword>
<dbReference type="InterPro" id="IPR050208">
    <property type="entry name" value="MHC_class-I_related"/>
</dbReference>
<feature type="domain" description="MHC class I-like antigen recognition-like" evidence="3">
    <location>
        <begin position="135"/>
        <end position="250"/>
    </location>
</feature>
<dbReference type="PANTHER" id="PTHR16675">
    <property type="entry name" value="MHC CLASS I-RELATED"/>
    <property type="match status" value="1"/>
</dbReference>
<dbReference type="SUPFAM" id="SSF48726">
    <property type="entry name" value="Immunoglobulin"/>
    <property type="match status" value="1"/>
</dbReference>
<dbReference type="InterPro" id="IPR011162">
    <property type="entry name" value="MHC_I/II-like_Ag-recog"/>
</dbReference>
<reference evidence="4 5" key="1">
    <citation type="submission" date="2024-09" db="EMBL/GenBank/DDBJ databases">
        <title>A chromosome-level genome assembly of Gray's grenadier anchovy, Coilia grayii.</title>
        <authorList>
            <person name="Fu Z."/>
        </authorList>
    </citation>
    <scope>NUCLEOTIDE SEQUENCE [LARGE SCALE GENOMIC DNA]</scope>
    <source>
        <strain evidence="4">G4</strain>
        <tissue evidence="4">Muscle</tissue>
    </source>
</reference>
<keyword evidence="5" id="KW-1185">Reference proteome</keyword>
<gene>
    <name evidence="4" type="ORF">ACEWY4_022692</name>
</gene>
<dbReference type="AlphaFoldDB" id="A0ABD1J0V9"/>
<evidence type="ECO:0000313" key="5">
    <source>
        <dbReference type="Proteomes" id="UP001591681"/>
    </source>
</evidence>
<keyword evidence="2" id="KW-0472">Membrane</keyword>
<comment type="caution">
    <text evidence="4">The sequence shown here is derived from an EMBL/GenBank/DDBJ whole genome shotgun (WGS) entry which is preliminary data.</text>
</comment>
<dbReference type="SUPFAM" id="SSF54452">
    <property type="entry name" value="MHC antigen-recognition domain"/>
    <property type="match status" value="1"/>
</dbReference>
<evidence type="ECO:0000259" key="3">
    <source>
        <dbReference type="Pfam" id="PF00129"/>
    </source>
</evidence>
<sequence length="466" mass="52956">MCLRNQDFSPGGTPSVQPGPWGRLWISPVHPGPWGRLWISPVHPGPWGRLWISPAHPGPWGRLWISPVHPGPWSRLWIILLCLTTCATPAAAWDLHTLEIQKTIHRDPHNGLQFFQSTLYDGEIIFHCKSPSLIDQPRQEWVKGGFSASELEDRNKHCQGQYYEHLQWFDEIHNLLNGTAVVLQRRHGCSINSSDILPFEQWGLNGDDFLTFDLQSKTWVPQSDLAASAALKWNRQLLRNQIRNHVYGHFSQTVCHSSHSLFKRKRQEWGQEVASTDMDILFFAKPIPESSATSLQCHVTASDLSGVRIQLTKDGVPLDSGVKLIGPRPNGDGTNQMRVQAQASVIDTEGYQCEVYRDSRHHTSVTWGVPALYEKIIVSPKPPEQSNRKKVWGVLVCVVAVAAIILNTLLRLSRCSKTKQQCIPTVEEQIKLNLHIVLSNEEYDKWMKIADNFYGKYETVLRNTRL</sequence>
<dbReference type="InterPro" id="IPR013783">
    <property type="entry name" value="Ig-like_fold"/>
</dbReference>
<evidence type="ECO:0000256" key="2">
    <source>
        <dbReference type="SAM" id="Phobius"/>
    </source>
</evidence>
<evidence type="ECO:0000313" key="4">
    <source>
        <dbReference type="EMBL" id="KAL2080839.1"/>
    </source>
</evidence>
<keyword evidence="2" id="KW-0812">Transmembrane</keyword>
<organism evidence="4 5">
    <name type="scientific">Coilia grayii</name>
    <name type="common">Gray's grenadier anchovy</name>
    <dbReference type="NCBI Taxonomy" id="363190"/>
    <lineage>
        <taxon>Eukaryota</taxon>
        <taxon>Metazoa</taxon>
        <taxon>Chordata</taxon>
        <taxon>Craniata</taxon>
        <taxon>Vertebrata</taxon>
        <taxon>Euteleostomi</taxon>
        <taxon>Actinopterygii</taxon>
        <taxon>Neopterygii</taxon>
        <taxon>Teleostei</taxon>
        <taxon>Clupei</taxon>
        <taxon>Clupeiformes</taxon>
        <taxon>Clupeoidei</taxon>
        <taxon>Engraulidae</taxon>
        <taxon>Coilinae</taxon>
        <taxon>Coilia</taxon>
    </lineage>
</organism>
<dbReference type="InterPro" id="IPR036179">
    <property type="entry name" value="Ig-like_dom_sf"/>
</dbReference>
<dbReference type="InterPro" id="IPR011161">
    <property type="entry name" value="MHC_I-like_Ag-recog"/>
</dbReference>
<dbReference type="Proteomes" id="UP001591681">
    <property type="component" value="Unassembled WGS sequence"/>
</dbReference>
<dbReference type="EMBL" id="JBHFQA010000020">
    <property type="protein sequence ID" value="KAL2080839.1"/>
    <property type="molecule type" value="Genomic_DNA"/>
</dbReference>
<accession>A0ABD1J0V9</accession>
<evidence type="ECO:0000256" key="1">
    <source>
        <dbReference type="ARBA" id="ARBA00023180"/>
    </source>
</evidence>
<feature type="transmembrane region" description="Helical" evidence="2">
    <location>
        <begin position="391"/>
        <end position="410"/>
    </location>
</feature>
<name>A0ABD1J0V9_9TELE</name>
<dbReference type="Gene3D" id="2.60.40.10">
    <property type="entry name" value="Immunoglobulins"/>
    <property type="match status" value="1"/>
</dbReference>
<dbReference type="PANTHER" id="PTHR16675:SF193">
    <property type="entry name" value="LOC571647 PROTEIN-RELATED"/>
    <property type="match status" value="1"/>
</dbReference>
<keyword evidence="2" id="KW-1133">Transmembrane helix</keyword>
<proteinExistence type="predicted"/>
<dbReference type="Pfam" id="PF00129">
    <property type="entry name" value="MHC_I"/>
    <property type="match status" value="1"/>
</dbReference>
<protein>
    <recommendedName>
        <fullName evidence="3">MHC class I-like antigen recognition-like domain-containing protein</fullName>
    </recommendedName>
</protein>
<dbReference type="Gene3D" id="3.30.500.10">
    <property type="entry name" value="MHC class I-like antigen recognition-like"/>
    <property type="match status" value="1"/>
</dbReference>